<keyword evidence="2" id="KW-0812">Transmembrane</keyword>
<keyword evidence="2" id="KW-1133">Transmembrane helix</keyword>
<dbReference type="EMBL" id="VCAU01000002">
    <property type="protein sequence ID" value="KAF9894946.1"/>
    <property type="molecule type" value="Genomic_DNA"/>
</dbReference>
<keyword evidence="3" id="KW-0732">Signal</keyword>
<feature type="transmembrane region" description="Helical" evidence="2">
    <location>
        <begin position="54"/>
        <end position="72"/>
    </location>
</feature>
<protein>
    <submittedName>
        <fullName evidence="4">Uncharacterized protein</fullName>
    </submittedName>
</protein>
<evidence type="ECO:0000256" key="3">
    <source>
        <dbReference type="SAM" id="SignalP"/>
    </source>
</evidence>
<evidence type="ECO:0000256" key="1">
    <source>
        <dbReference type="SAM" id="MobiDB-lite"/>
    </source>
</evidence>
<feature type="compositionally biased region" description="Basic and acidic residues" evidence="1">
    <location>
        <begin position="183"/>
        <end position="198"/>
    </location>
</feature>
<organism evidence="4 5">
    <name type="scientific">Aspergillus nanangensis</name>
    <dbReference type="NCBI Taxonomy" id="2582783"/>
    <lineage>
        <taxon>Eukaryota</taxon>
        <taxon>Fungi</taxon>
        <taxon>Dikarya</taxon>
        <taxon>Ascomycota</taxon>
        <taxon>Pezizomycotina</taxon>
        <taxon>Eurotiomycetes</taxon>
        <taxon>Eurotiomycetidae</taxon>
        <taxon>Eurotiales</taxon>
        <taxon>Aspergillaceae</taxon>
        <taxon>Aspergillus</taxon>
        <taxon>Aspergillus subgen. Circumdati</taxon>
    </lineage>
</organism>
<dbReference type="AlphaFoldDB" id="A0AAD4CYA0"/>
<gene>
    <name evidence="4" type="ORF">FE257_004568</name>
</gene>
<keyword evidence="5" id="KW-1185">Reference proteome</keyword>
<keyword evidence="2" id="KW-0472">Membrane</keyword>
<feature type="signal peptide" evidence="3">
    <location>
        <begin position="1"/>
        <end position="26"/>
    </location>
</feature>
<accession>A0AAD4CYA0</accession>
<proteinExistence type="predicted"/>
<feature type="chain" id="PRO_5041953568" evidence="3">
    <location>
        <begin position="27"/>
        <end position="257"/>
    </location>
</feature>
<evidence type="ECO:0000313" key="5">
    <source>
        <dbReference type="Proteomes" id="UP001194746"/>
    </source>
</evidence>
<dbReference type="Proteomes" id="UP001194746">
    <property type="component" value="Unassembled WGS sequence"/>
</dbReference>
<reference evidence="4" key="2">
    <citation type="submission" date="2020-02" db="EMBL/GenBank/DDBJ databases">
        <authorList>
            <person name="Gilchrist C.L.M."/>
            <person name="Chooi Y.-H."/>
        </authorList>
    </citation>
    <scope>NUCLEOTIDE SEQUENCE</scope>
    <source>
        <strain evidence="4">MST-FP2251</strain>
    </source>
</reference>
<name>A0AAD4CYA0_ASPNN</name>
<evidence type="ECO:0000256" key="2">
    <source>
        <dbReference type="SAM" id="Phobius"/>
    </source>
</evidence>
<reference evidence="4" key="1">
    <citation type="journal article" date="2019" name="Beilstein J. Org. Chem.">
        <title>Nanangenines: drimane sesquiterpenoids as the dominant metabolite cohort of a novel Australian fungus, Aspergillus nanangensis.</title>
        <authorList>
            <person name="Lacey H.J."/>
            <person name="Gilchrist C.L.M."/>
            <person name="Crombie A."/>
            <person name="Kalaitzis J.A."/>
            <person name="Vuong D."/>
            <person name="Rutledge P.J."/>
            <person name="Turner P."/>
            <person name="Pitt J.I."/>
            <person name="Lacey E."/>
            <person name="Chooi Y.H."/>
            <person name="Piggott A.M."/>
        </authorList>
    </citation>
    <scope>NUCLEOTIDE SEQUENCE</scope>
    <source>
        <strain evidence="4">MST-FP2251</strain>
    </source>
</reference>
<evidence type="ECO:0000313" key="4">
    <source>
        <dbReference type="EMBL" id="KAF9894946.1"/>
    </source>
</evidence>
<feature type="region of interest" description="Disordered" evidence="1">
    <location>
        <begin position="174"/>
        <end position="198"/>
    </location>
</feature>
<sequence length="257" mass="29195">MTHDLGMKGIQLWWILDLYFAQTATAEAENPPMISTTSNRTPTRTRVLSPYDKFVLFLGGAVLLACAIALLTQTCRIWAFIVQRELLWSEDDDPELYWGKAHGHTMYDLESGKYAPTSSACPFMTYTTRYGSITQQSMQVNGIQKLVLVANVTTSLDEAPDAYADWFQRWRRQREEEEENEAEESHEYTDEQSSDEHTPLMGAQAHNTQCDSTIVEVSSPPEQPLSERRRRVLLDLPQAYSAIHGFMNRCYVVLGAG</sequence>
<comment type="caution">
    <text evidence="4">The sequence shown here is derived from an EMBL/GenBank/DDBJ whole genome shotgun (WGS) entry which is preliminary data.</text>
</comment>